<evidence type="ECO:0000256" key="2">
    <source>
        <dbReference type="ARBA" id="ARBA00007783"/>
    </source>
</evidence>
<evidence type="ECO:0000256" key="5">
    <source>
        <dbReference type="ARBA" id="ARBA00022519"/>
    </source>
</evidence>
<evidence type="ECO:0000256" key="8">
    <source>
        <dbReference type="ARBA" id="ARBA00023136"/>
    </source>
</evidence>
<protein>
    <recommendedName>
        <fullName evidence="9">Transport permease protein</fullName>
    </recommendedName>
</protein>
<dbReference type="Pfam" id="PF01061">
    <property type="entry name" value="ABC2_membrane"/>
    <property type="match status" value="1"/>
</dbReference>
<evidence type="ECO:0000259" key="10">
    <source>
        <dbReference type="PROSITE" id="PS51012"/>
    </source>
</evidence>
<dbReference type="GO" id="GO:0140359">
    <property type="term" value="F:ABC-type transporter activity"/>
    <property type="evidence" value="ECO:0007669"/>
    <property type="project" value="InterPro"/>
</dbReference>
<evidence type="ECO:0000256" key="4">
    <source>
        <dbReference type="ARBA" id="ARBA00022475"/>
    </source>
</evidence>
<keyword evidence="8 9" id="KW-0472">Membrane</keyword>
<evidence type="ECO:0000313" key="12">
    <source>
        <dbReference type="Proteomes" id="UP000642829"/>
    </source>
</evidence>
<proteinExistence type="inferred from homology"/>
<dbReference type="PANTHER" id="PTHR30413">
    <property type="entry name" value="INNER MEMBRANE TRANSPORT PERMEASE"/>
    <property type="match status" value="1"/>
</dbReference>
<keyword evidence="3 9" id="KW-0813">Transport</keyword>
<dbReference type="PANTHER" id="PTHR30413:SF8">
    <property type="entry name" value="TRANSPORT PERMEASE PROTEIN"/>
    <property type="match status" value="1"/>
</dbReference>
<evidence type="ECO:0000313" key="11">
    <source>
        <dbReference type="EMBL" id="GHB95378.1"/>
    </source>
</evidence>
<evidence type="ECO:0000256" key="9">
    <source>
        <dbReference type="RuleBase" id="RU361157"/>
    </source>
</evidence>
<feature type="domain" description="ABC transmembrane type-2" evidence="10">
    <location>
        <begin position="47"/>
        <end position="273"/>
    </location>
</feature>
<keyword evidence="6 9" id="KW-0812">Transmembrane</keyword>
<dbReference type="EMBL" id="BMXG01000004">
    <property type="protein sequence ID" value="GHB95378.1"/>
    <property type="molecule type" value="Genomic_DNA"/>
</dbReference>
<dbReference type="InterPro" id="IPR013525">
    <property type="entry name" value="ABC2_TM"/>
</dbReference>
<evidence type="ECO:0000256" key="6">
    <source>
        <dbReference type="ARBA" id="ARBA00022692"/>
    </source>
</evidence>
<reference evidence="11" key="2">
    <citation type="submission" date="2020-09" db="EMBL/GenBank/DDBJ databases">
        <authorList>
            <person name="Sun Q."/>
            <person name="Kim S."/>
        </authorList>
    </citation>
    <scope>NUCLEOTIDE SEQUENCE</scope>
    <source>
        <strain evidence="11">KCTC 12870</strain>
    </source>
</reference>
<name>A0A8J3D8I6_9BACT</name>
<dbReference type="GO" id="GO:0005886">
    <property type="term" value="C:plasma membrane"/>
    <property type="evidence" value="ECO:0007669"/>
    <property type="project" value="UniProtKB-SubCell"/>
</dbReference>
<accession>A0A8J3D8I6</accession>
<dbReference type="Proteomes" id="UP000642829">
    <property type="component" value="Unassembled WGS sequence"/>
</dbReference>
<evidence type="ECO:0000256" key="3">
    <source>
        <dbReference type="ARBA" id="ARBA00022448"/>
    </source>
</evidence>
<dbReference type="AlphaFoldDB" id="A0A8J3D8I6"/>
<organism evidence="11 12">
    <name type="scientific">Cerasicoccus arenae</name>
    <dbReference type="NCBI Taxonomy" id="424488"/>
    <lineage>
        <taxon>Bacteria</taxon>
        <taxon>Pseudomonadati</taxon>
        <taxon>Verrucomicrobiota</taxon>
        <taxon>Opitutia</taxon>
        <taxon>Puniceicoccales</taxon>
        <taxon>Cerasicoccaceae</taxon>
        <taxon>Cerasicoccus</taxon>
    </lineage>
</organism>
<feature type="transmembrane region" description="Helical" evidence="9">
    <location>
        <begin position="249"/>
        <end position="270"/>
    </location>
</feature>
<comment type="caution">
    <text evidence="11">The sequence shown here is derived from an EMBL/GenBank/DDBJ whole genome shotgun (WGS) entry which is preliminary data.</text>
</comment>
<sequence>MDKSYEIKIQPASRITLLNWKELSGYRDLLLLIIRRDFVARYQQTILGPAWAIVQPLATSLVFTVIFGKVAKIPTDGAPPFLFYLTGMLFWQLFSGSVLAGGNSLQNNASLFNKVYFPRIIPSLGTQISQLIPFTIQLLIYAGFGIWYFTGSETAVFHWQRLLWFPFLLILVITLSLGISLGFSAITAKYRDLQHALGFLVQLGLYATPVIYPVSSIAEQWRWMVWLNPMAAPISTAKWMLLDAGSAPGIPLIFSTVATGIILVIALYFFQRVQRTFIDTV</sequence>
<dbReference type="RefSeq" id="WP_189512276.1">
    <property type="nucleotide sequence ID" value="NZ_BMXG01000004.1"/>
</dbReference>
<feature type="transmembrane region" description="Helical" evidence="9">
    <location>
        <begin position="81"/>
        <end position="101"/>
    </location>
</feature>
<dbReference type="InterPro" id="IPR047817">
    <property type="entry name" value="ABC2_TM_bact-type"/>
</dbReference>
<evidence type="ECO:0000256" key="7">
    <source>
        <dbReference type="ARBA" id="ARBA00022989"/>
    </source>
</evidence>
<evidence type="ECO:0000256" key="1">
    <source>
        <dbReference type="ARBA" id="ARBA00004429"/>
    </source>
</evidence>
<dbReference type="GO" id="GO:0015920">
    <property type="term" value="P:lipopolysaccharide transport"/>
    <property type="evidence" value="ECO:0007669"/>
    <property type="project" value="TreeGrafter"/>
</dbReference>
<dbReference type="PROSITE" id="PS51012">
    <property type="entry name" value="ABC_TM2"/>
    <property type="match status" value="1"/>
</dbReference>
<comment type="similarity">
    <text evidence="2 9">Belongs to the ABC-2 integral membrane protein family.</text>
</comment>
<reference evidence="11" key="1">
    <citation type="journal article" date="2014" name="Int. J. Syst. Evol. Microbiol.">
        <title>Complete genome sequence of Corynebacterium casei LMG S-19264T (=DSM 44701T), isolated from a smear-ripened cheese.</title>
        <authorList>
            <consortium name="US DOE Joint Genome Institute (JGI-PGF)"/>
            <person name="Walter F."/>
            <person name="Albersmeier A."/>
            <person name="Kalinowski J."/>
            <person name="Ruckert C."/>
        </authorList>
    </citation>
    <scope>NUCLEOTIDE SEQUENCE</scope>
    <source>
        <strain evidence="11">KCTC 12870</strain>
    </source>
</reference>
<feature type="transmembrane region" description="Helical" evidence="9">
    <location>
        <begin position="46"/>
        <end position="69"/>
    </location>
</feature>
<comment type="subcellular location">
    <subcellularLocation>
        <location evidence="1">Cell inner membrane</location>
        <topology evidence="1">Multi-pass membrane protein</topology>
    </subcellularLocation>
    <subcellularLocation>
        <location evidence="9">Cell membrane</location>
        <topology evidence="9">Multi-pass membrane protein</topology>
    </subcellularLocation>
</comment>
<feature type="transmembrane region" description="Helical" evidence="9">
    <location>
        <begin position="162"/>
        <end position="184"/>
    </location>
</feature>
<feature type="transmembrane region" description="Helical" evidence="9">
    <location>
        <begin position="131"/>
        <end position="150"/>
    </location>
</feature>
<feature type="transmembrane region" description="Helical" evidence="9">
    <location>
        <begin position="196"/>
        <end position="218"/>
    </location>
</feature>
<keyword evidence="5" id="KW-0997">Cell inner membrane</keyword>
<gene>
    <name evidence="11" type="ORF">GCM10007047_08890</name>
</gene>
<keyword evidence="7 9" id="KW-1133">Transmembrane helix</keyword>
<keyword evidence="4 9" id="KW-1003">Cell membrane</keyword>
<keyword evidence="12" id="KW-1185">Reference proteome</keyword>